<organism evidence="5 6">
    <name type="scientific">Erythroxylum novogranatense</name>
    <dbReference type="NCBI Taxonomy" id="1862640"/>
    <lineage>
        <taxon>Eukaryota</taxon>
        <taxon>Viridiplantae</taxon>
        <taxon>Streptophyta</taxon>
        <taxon>Embryophyta</taxon>
        <taxon>Tracheophyta</taxon>
        <taxon>Spermatophyta</taxon>
        <taxon>Magnoliopsida</taxon>
        <taxon>eudicotyledons</taxon>
        <taxon>Gunneridae</taxon>
        <taxon>Pentapetalae</taxon>
        <taxon>rosids</taxon>
        <taxon>fabids</taxon>
        <taxon>Malpighiales</taxon>
        <taxon>Erythroxylaceae</taxon>
        <taxon>Erythroxylum</taxon>
    </lineage>
</organism>
<reference evidence="5 6" key="1">
    <citation type="submission" date="2021-09" db="EMBL/GenBank/DDBJ databases">
        <title>Genomic insights and catalytic innovation underlie evolution of tropane alkaloids biosynthesis.</title>
        <authorList>
            <person name="Wang Y.-J."/>
            <person name="Tian T."/>
            <person name="Huang J.-P."/>
            <person name="Huang S.-X."/>
        </authorList>
    </citation>
    <scope>NUCLEOTIDE SEQUENCE [LARGE SCALE GENOMIC DNA]</scope>
    <source>
        <strain evidence="5">KIB-2018</strain>
        <tissue evidence="5">Leaf</tissue>
    </source>
</reference>
<dbReference type="PROSITE" id="PS50104">
    <property type="entry name" value="TIR"/>
    <property type="match status" value="1"/>
</dbReference>
<evidence type="ECO:0000313" key="5">
    <source>
        <dbReference type="EMBL" id="KAJ8747271.1"/>
    </source>
</evidence>
<dbReference type="Pfam" id="PF20160">
    <property type="entry name" value="C-JID"/>
    <property type="match status" value="1"/>
</dbReference>
<proteinExistence type="predicted"/>
<dbReference type="GO" id="GO:0007165">
    <property type="term" value="P:signal transduction"/>
    <property type="evidence" value="ECO:0007669"/>
    <property type="project" value="InterPro"/>
</dbReference>
<keyword evidence="6" id="KW-1185">Reference proteome</keyword>
<keyword evidence="1" id="KW-0433">Leucine-rich repeat</keyword>
<gene>
    <name evidence="5" type="ORF">K2173_014517</name>
</gene>
<comment type="caution">
    <text evidence="5">The sequence shown here is derived from an EMBL/GenBank/DDBJ whole genome shotgun (WGS) entry which is preliminary data.</text>
</comment>
<dbReference type="InterPro" id="IPR058546">
    <property type="entry name" value="RPS4B/Roq1-like_LRR"/>
</dbReference>
<name>A0AAV8S5E0_9ROSI</name>
<evidence type="ECO:0000256" key="2">
    <source>
        <dbReference type="ARBA" id="ARBA00022737"/>
    </source>
</evidence>
<evidence type="ECO:0000256" key="3">
    <source>
        <dbReference type="ARBA" id="ARBA00022821"/>
    </source>
</evidence>
<dbReference type="Pfam" id="PF23286">
    <property type="entry name" value="LRR_13"/>
    <property type="match status" value="1"/>
</dbReference>
<protein>
    <recommendedName>
        <fullName evidence="4">TIR domain-containing protein</fullName>
    </recommendedName>
</protein>
<keyword evidence="3" id="KW-0611">Plant defense</keyword>
<dbReference type="PANTHER" id="PTHR11017">
    <property type="entry name" value="LEUCINE-RICH REPEAT-CONTAINING PROTEIN"/>
    <property type="match status" value="1"/>
</dbReference>
<dbReference type="SUPFAM" id="SSF52058">
    <property type="entry name" value="L domain-like"/>
    <property type="match status" value="2"/>
</dbReference>
<dbReference type="InterPro" id="IPR000157">
    <property type="entry name" value="TIR_dom"/>
</dbReference>
<dbReference type="Gene3D" id="3.40.50.10140">
    <property type="entry name" value="Toll/interleukin-1 receptor homology (TIR) domain"/>
    <property type="match status" value="1"/>
</dbReference>
<feature type="domain" description="TIR" evidence="4">
    <location>
        <begin position="12"/>
        <end position="184"/>
    </location>
</feature>
<accession>A0AAV8S5E0</accession>
<dbReference type="SMART" id="SM00255">
    <property type="entry name" value="TIR"/>
    <property type="match status" value="1"/>
</dbReference>
<dbReference type="PANTHER" id="PTHR11017:SF479">
    <property type="entry name" value="DISEASE RESISTANCE PROTEIN (TIR-NBS-LRR CLASS) FAMILY"/>
    <property type="match status" value="1"/>
</dbReference>
<keyword evidence="2" id="KW-0677">Repeat</keyword>
<sequence length="901" mass="100601">MASSSSSAASGSKYDVYLSFHGTDTGSGFISHLVADLVRNQIEIAPVDNTGPDQTGEATNTSQVDLEKIEQSYVSVVVFSGSYAESERCLEELVHIAECVKTKEQMMALPVFYQVDPTDVQELAGSYGRAMARHGEVFGRDPGKVEKWKRSLKEISNRSGRVLQDIATEATLIEEIVDDIWKKLESLPGGDLDDGFVGMDSCLKEVESLVSEKIEGISLDMLRAGEIQLSPEIFSEMHNLRLLRFYLLASSCTKLHLPYGLHSLPDQLRLLHWTKYPLKYLPSNFCYSSLVELQLQNSQIEQLWDSDKCLGSLKIINLSNSTNLIRISDLSKIPNLEDLKLRGCKKLEEVPPSIGYLRKLASVTLDGCCELQEIPSSLGCLKNLSFLSLADCTNLSRVPSCSDMTNLEYLSLYFCPKVEEFPGVPMSIKKLDLSGTAIQEVPSSIGQFTRLVRLGFGYCPRLESLPSSIGELENLEELYLVGCPKLAGIRGCTQNLTSLVSLRMTFQDADGLPEDLGNLDSLEELIIVESAITDVPLAVSHLSKLKDLSLWKCKSVAFSPFAALSSLSILKIMDCGISEIPDGLGSLTSLTELHLREPNLKSIPTSIKQLSNLVLLKAQGCKKLQSLPDLSPRLKLLDVYDCTSLRSMSGLGSLIEFHPDHGASEEEFTFGNCFNLDEDTRDIIVGNAELKILRFLDWMLNEEYDEMDSDEEQHPSANPFTSDLIFCLPGTRIPNWFEHQSIGSSMTITTDNHRLLDLRRLAFCAVVVCNDPFALEASTIFCDLQVITKSGRTLKLHSFHQSPSFLDDYGERFLRSSHVFIWYHSNFCYDQSHYYFTEATFEFYPVDWEGQRLACEVMSCGVSTVGRKFGVREVAFGDEEDDEEPIEDKFEVSLLKGLRIR</sequence>
<dbReference type="InterPro" id="IPR035897">
    <property type="entry name" value="Toll_tir_struct_dom_sf"/>
</dbReference>
<dbReference type="AlphaFoldDB" id="A0AAV8S5E0"/>
<dbReference type="EMBL" id="JAIWQS010000205">
    <property type="protein sequence ID" value="KAJ8747271.1"/>
    <property type="molecule type" value="Genomic_DNA"/>
</dbReference>
<dbReference type="Gene3D" id="3.80.10.10">
    <property type="entry name" value="Ribonuclease Inhibitor"/>
    <property type="match status" value="2"/>
</dbReference>
<dbReference type="SUPFAM" id="SSF52200">
    <property type="entry name" value="Toll/Interleukin receptor TIR domain"/>
    <property type="match status" value="1"/>
</dbReference>
<dbReference type="Pfam" id="PF01582">
    <property type="entry name" value="TIR"/>
    <property type="match status" value="1"/>
</dbReference>
<dbReference type="GO" id="GO:0006952">
    <property type="term" value="P:defense response"/>
    <property type="evidence" value="ECO:0007669"/>
    <property type="project" value="InterPro"/>
</dbReference>
<dbReference type="InterPro" id="IPR032675">
    <property type="entry name" value="LRR_dom_sf"/>
</dbReference>
<evidence type="ECO:0000256" key="1">
    <source>
        <dbReference type="ARBA" id="ARBA00022614"/>
    </source>
</evidence>
<dbReference type="InterPro" id="IPR044974">
    <property type="entry name" value="Disease_R_plants"/>
</dbReference>
<dbReference type="Proteomes" id="UP001159364">
    <property type="component" value="Unassembled WGS sequence"/>
</dbReference>
<dbReference type="InterPro" id="IPR045344">
    <property type="entry name" value="C-JID"/>
</dbReference>
<evidence type="ECO:0000313" key="6">
    <source>
        <dbReference type="Proteomes" id="UP001159364"/>
    </source>
</evidence>
<evidence type="ECO:0000259" key="4">
    <source>
        <dbReference type="PROSITE" id="PS50104"/>
    </source>
</evidence>